<keyword evidence="2" id="KW-0472">Membrane</keyword>
<keyword evidence="4" id="KW-1185">Reference proteome</keyword>
<feature type="region of interest" description="Disordered" evidence="1">
    <location>
        <begin position="178"/>
        <end position="221"/>
    </location>
</feature>
<protein>
    <submittedName>
        <fullName evidence="3">Uncharacterized protein</fullName>
    </submittedName>
</protein>
<feature type="region of interest" description="Disordered" evidence="1">
    <location>
        <begin position="132"/>
        <end position="155"/>
    </location>
</feature>
<evidence type="ECO:0000313" key="4">
    <source>
        <dbReference type="Proteomes" id="UP000248039"/>
    </source>
</evidence>
<gene>
    <name evidence="3" type="ORF">C7C46_12885</name>
</gene>
<keyword evidence="2" id="KW-1133">Transmembrane helix</keyword>
<dbReference type="Proteomes" id="UP000248039">
    <property type="component" value="Unassembled WGS sequence"/>
</dbReference>
<name>A0A2V4N8S8_9ACTN</name>
<dbReference type="InterPro" id="IPR036291">
    <property type="entry name" value="NAD(P)-bd_dom_sf"/>
</dbReference>
<evidence type="ECO:0000256" key="2">
    <source>
        <dbReference type="SAM" id="Phobius"/>
    </source>
</evidence>
<sequence>MTPDSHHIWYLPRELPERVVLTTWGTVLVTGAGGLIGSRITSQLRRLGARPISVCKLDAAQAARRSAAGCPVHPDNDGQLRASAGWLPEHIGYRPGHKIADGIRCSEHRTLTAHDGATATGFAQALTELSHRSRARRGSHSAQSRAGRHLAVRMAPDRERAARCRYGRLAQLESDSDFLPSAVAPAHPPTASVRPADERIPPEAGLPPGRHPRSGRTRAAP</sequence>
<keyword evidence="2" id="KW-0812">Transmembrane</keyword>
<dbReference type="SUPFAM" id="SSF51735">
    <property type="entry name" value="NAD(P)-binding Rossmann-fold domains"/>
    <property type="match status" value="1"/>
</dbReference>
<organism evidence="3 4">
    <name type="scientific">Streptomyces tateyamensis</name>
    <dbReference type="NCBI Taxonomy" id="565073"/>
    <lineage>
        <taxon>Bacteria</taxon>
        <taxon>Bacillati</taxon>
        <taxon>Actinomycetota</taxon>
        <taxon>Actinomycetes</taxon>
        <taxon>Kitasatosporales</taxon>
        <taxon>Streptomycetaceae</taxon>
        <taxon>Streptomyces</taxon>
    </lineage>
</organism>
<dbReference type="EMBL" id="PYBW01000039">
    <property type="protein sequence ID" value="PYC80572.1"/>
    <property type="molecule type" value="Genomic_DNA"/>
</dbReference>
<evidence type="ECO:0000313" key="3">
    <source>
        <dbReference type="EMBL" id="PYC80572.1"/>
    </source>
</evidence>
<accession>A0A2V4N8S8</accession>
<feature type="compositionally biased region" description="Basic residues" evidence="1">
    <location>
        <begin position="210"/>
        <end position="221"/>
    </location>
</feature>
<evidence type="ECO:0000256" key="1">
    <source>
        <dbReference type="SAM" id="MobiDB-lite"/>
    </source>
</evidence>
<comment type="caution">
    <text evidence="3">The sequence shown here is derived from an EMBL/GenBank/DDBJ whole genome shotgun (WGS) entry which is preliminary data.</text>
</comment>
<reference evidence="3 4" key="1">
    <citation type="submission" date="2018-03" db="EMBL/GenBank/DDBJ databases">
        <title>Bioinformatic expansion and discovery of thiopeptide antibiotics.</title>
        <authorList>
            <person name="Schwalen C.J."/>
            <person name="Hudson G.A."/>
            <person name="Mitchell D.A."/>
        </authorList>
    </citation>
    <scope>NUCLEOTIDE SEQUENCE [LARGE SCALE GENOMIC DNA]</scope>
    <source>
        <strain evidence="3 4">ATCC 21389</strain>
    </source>
</reference>
<dbReference type="AlphaFoldDB" id="A0A2V4N8S8"/>
<feature type="transmembrane region" description="Helical" evidence="2">
    <location>
        <begin position="20"/>
        <end position="40"/>
    </location>
</feature>
<proteinExistence type="predicted"/>